<dbReference type="OrthoDB" id="682860at2"/>
<comment type="caution">
    <text evidence="1">The sequence shown here is derived from an EMBL/GenBank/DDBJ whole genome shotgun (WGS) entry which is preliminary data.</text>
</comment>
<evidence type="ECO:0000313" key="1">
    <source>
        <dbReference type="EMBL" id="RNI30775.1"/>
    </source>
</evidence>
<dbReference type="EMBL" id="RJJR01000044">
    <property type="protein sequence ID" value="RNI30775.1"/>
    <property type="molecule type" value="Genomic_DNA"/>
</dbReference>
<sequence>MKTLRNTLPFFAAILLIAILFSNCKKEALPSANRIQQGNTTIEINAIYPGSYVQLRYNNVINAPINVTVTFHLADGQQKNIPVMIPAGYRKMVSWGGDNYINTLDYSGHTDSTGNDSTPIVDGSWDVSSVEITAVSCPDKEYGFKVLTGADDWTFYKPTGPRTTVSFIVNQDTVSYSDYDFNTDGCLYRNNLQAYGFTFFAYRVSLYSAMASYPLQAGMTMDIPAMVYKKENSIYFGSQPDNVDSASNGSTLQLTVTNVTDTHFDATFSGKLWSSRQADTLFISEGDIKNALLPKKLDH</sequence>
<keyword evidence="2" id="KW-1185">Reference proteome</keyword>
<reference evidence="1 2" key="1">
    <citation type="submission" date="2018-11" db="EMBL/GenBank/DDBJ databases">
        <title>Draft genome sequence of Ferruginibacter sp. BO-59.</title>
        <authorList>
            <person name="Im W.T."/>
        </authorList>
    </citation>
    <scope>NUCLEOTIDE SEQUENCE [LARGE SCALE GENOMIC DNA]</scope>
    <source>
        <strain evidence="1 2">BO-59</strain>
    </source>
</reference>
<dbReference type="AlphaFoldDB" id="A0A3M9N063"/>
<organism evidence="1 2">
    <name type="scientific">Hanamia caeni</name>
    <dbReference type="NCBI Taxonomy" id="2294116"/>
    <lineage>
        <taxon>Bacteria</taxon>
        <taxon>Pseudomonadati</taxon>
        <taxon>Bacteroidota</taxon>
        <taxon>Chitinophagia</taxon>
        <taxon>Chitinophagales</taxon>
        <taxon>Chitinophagaceae</taxon>
        <taxon>Hanamia</taxon>
    </lineage>
</organism>
<accession>A0A3M9N063</accession>
<name>A0A3M9N063_9BACT</name>
<gene>
    <name evidence="1" type="ORF">EFY79_21220</name>
</gene>
<evidence type="ECO:0000313" key="2">
    <source>
        <dbReference type="Proteomes" id="UP000267223"/>
    </source>
</evidence>
<dbReference type="Proteomes" id="UP000267223">
    <property type="component" value="Unassembled WGS sequence"/>
</dbReference>
<protein>
    <submittedName>
        <fullName evidence="1">Uncharacterized protein</fullName>
    </submittedName>
</protein>
<proteinExistence type="predicted"/>
<dbReference type="RefSeq" id="WP_123122770.1">
    <property type="nucleotide sequence ID" value="NZ_RJJR01000044.1"/>
</dbReference>